<dbReference type="SMART" id="SM00360">
    <property type="entry name" value="RRM"/>
    <property type="match status" value="1"/>
</dbReference>
<keyword evidence="1" id="KW-0694">RNA-binding</keyword>
<gene>
    <name evidence="4" type="ORF">METZ01_LOCUS474062</name>
</gene>
<feature type="compositionally biased region" description="Gly residues" evidence="2">
    <location>
        <begin position="87"/>
        <end position="117"/>
    </location>
</feature>
<dbReference type="Gene3D" id="3.30.70.330">
    <property type="match status" value="1"/>
</dbReference>
<sequence>MGTKVFVGGLSWDANDDDIKELFGECGTVTDGVILQDRETGKSRGFGFVTMSSDEEAQAAIEKYHDFEFMGRKLTVNEARPREDRGGGGGGGYRGGGGGGGGYRGGGGGRGGGRGGG</sequence>
<dbReference type="CDD" id="cd21608">
    <property type="entry name" value="RRM2_NsCP33_like"/>
    <property type="match status" value="1"/>
</dbReference>
<dbReference type="InterPro" id="IPR000504">
    <property type="entry name" value="RRM_dom"/>
</dbReference>
<dbReference type="InterPro" id="IPR012677">
    <property type="entry name" value="Nucleotide-bd_a/b_plait_sf"/>
</dbReference>
<feature type="region of interest" description="Disordered" evidence="2">
    <location>
        <begin position="75"/>
        <end position="117"/>
    </location>
</feature>
<evidence type="ECO:0000313" key="4">
    <source>
        <dbReference type="EMBL" id="SVE21208.1"/>
    </source>
</evidence>
<dbReference type="InterPro" id="IPR052462">
    <property type="entry name" value="SLIRP/GR-RBP-like"/>
</dbReference>
<protein>
    <recommendedName>
        <fullName evidence="3">RRM domain-containing protein</fullName>
    </recommendedName>
</protein>
<feature type="non-terminal residue" evidence="4">
    <location>
        <position position="117"/>
    </location>
</feature>
<dbReference type="Pfam" id="PF00076">
    <property type="entry name" value="RRM_1"/>
    <property type="match status" value="1"/>
</dbReference>
<proteinExistence type="predicted"/>
<dbReference type="PANTHER" id="PTHR48027">
    <property type="entry name" value="HETEROGENEOUS NUCLEAR RIBONUCLEOPROTEIN 87F-RELATED"/>
    <property type="match status" value="1"/>
</dbReference>
<reference evidence="4" key="1">
    <citation type="submission" date="2018-05" db="EMBL/GenBank/DDBJ databases">
        <authorList>
            <person name="Lanie J.A."/>
            <person name="Ng W.-L."/>
            <person name="Kazmierczak K.M."/>
            <person name="Andrzejewski T.M."/>
            <person name="Davidsen T.M."/>
            <person name="Wayne K.J."/>
            <person name="Tettelin H."/>
            <person name="Glass J.I."/>
            <person name="Rusch D."/>
            <person name="Podicherti R."/>
            <person name="Tsui H.-C.T."/>
            <person name="Winkler M.E."/>
        </authorList>
    </citation>
    <scope>NUCLEOTIDE SEQUENCE</scope>
</reference>
<evidence type="ECO:0000256" key="1">
    <source>
        <dbReference type="ARBA" id="ARBA00022884"/>
    </source>
</evidence>
<dbReference type="GO" id="GO:0003723">
    <property type="term" value="F:RNA binding"/>
    <property type="evidence" value="ECO:0007669"/>
    <property type="project" value="UniProtKB-KW"/>
</dbReference>
<organism evidence="4">
    <name type="scientific">marine metagenome</name>
    <dbReference type="NCBI Taxonomy" id="408172"/>
    <lineage>
        <taxon>unclassified sequences</taxon>
        <taxon>metagenomes</taxon>
        <taxon>ecological metagenomes</taxon>
    </lineage>
</organism>
<dbReference type="AlphaFoldDB" id="A0A383BPC1"/>
<evidence type="ECO:0000259" key="3">
    <source>
        <dbReference type="PROSITE" id="PS50102"/>
    </source>
</evidence>
<dbReference type="SUPFAM" id="SSF54928">
    <property type="entry name" value="RNA-binding domain, RBD"/>
    <property type="match status" value="1"/>
</dbReference>
<feature type="domain" description="RRM" evidence="3">
    <location>
        <begin position="3"/>
        <end position="81"/>
    </location>
</feature>
<dbReference type="InterPro" id="IPR035979">
    <property type="entry name" value="RBD_domain_sf"/>
</dbReference>
<dbReference type="EMBL" id="UINC01201737">
    <property type="protein sequence ID" value="SVE21208.1"/>
    <property type="molecule type" value="Genomic_DNA"/>
</dbReference>
<dbReference type="InterPro" id="IPR048289">
    <property type="entry name" value="RRM2_NsCP33-like"/>
</dbReference>
<name>A0A383BPC1_9ZZZZ</name>
<accession>A0A383BPC1</accession>
<evidence type="ECO:0000256" key="2">
    <source>
        <dbReference type="SAM" id="MobiDB-lite"/>
    </source>
</evidence>
<dbReference type="PROSITE" id="PS50102">
    <property type="entry name" value="RRM"/>
    <property type="match status" value="1"/>
</dbReference>